<evidence type="ECO:0000256" key="2">
    <source>
        <dbReference type="SAM" id="Phobius"/>
    </source>
</evidence>
<evidence type="ECO:0000313" key="5">
    <source>
        <dbReference type="Proteomes" id="UP000037397"/>
    </source>
</evidence>
<feature type="transmembrane region" description="Helical" evidence="2">
    <location>
        <begin position="54"/>
        <end position="76"/>
    </location>
</feature>
<protein>
    <submittedName>
        <fullName evidence="4">Membrane protein</fullName>
    </submittedName>
</protein>
<dbReference type="OrthoDB" id="4350422at2"/>
<feature type="compositionally biased region" description="Pro residues" evidence="1">
    <location>
        <begin position="172"/>
        <end position="187"/>
    </location>
</feature>
<gene>
    <name evidence="4" type="ORF">VV01_07905</name>
</gene>
<dbReference type="Proteomes" id="UP000037397">
    <property type="component" value="Unassembled WGS sequence"/>
</dbReference>
<feature type="transmembrane region" description="Helical" evidence="2">
    <location>
        <begin position="25"/>
        <end position="48"/>
    </location>
</feature>
<evidence type="ECO:0000256" key="1">
    <source>
        <dbReference type="SAM" id="MobiDB-lite"/>
    </source>
</evidence>
<dbReference type="AlphaFoldDB" id="A0A0L6CHU0"/>
<organism evidence="4 5">
    <name type="scientific">Luteipulveratus halotolerans</name>
    <dbReference type="NCBI Taxonomy" id="1631356"/>
    <lineage>
        <taxon>Bacteria</taxon>
        <taxon>Bacillati</taxon>
        <taxon>Actinomycetota</taxon>
        <taxon>Actinomycetes</taxon>
        <taxon>Micrococcales</taxon>
        <taxon>Dermacoccaceae</taxon>
        <taxon>Luteipulveratus</taxon>
    </lineage>
</organism>
<comment type="caution">
    <text evidence="4">The sequence shown here is derived from an EMBL/GenBank/DDBJ whole genome shotgun (WGS) entry which is preliminary data.</text>
</comment>
<keyword evidence="2" id="KW-1133">Transmembrane helix</keyword>
<reference evidence="5" key="1">
    <citation type="submission" date="2015-03" db="EMBL/GenBank/DDBJ databases">
        <title>Luteipulveratus halotolerans sp. nov., a novel actinobacterium (Dermacoccaceae) from Sarawak, Malaysia.</title>
        <authorList>
            <person name="Juboi H."/>
            <person name="Basik A."/>
            <person name="Shamsul S.S."/>
            <person name="Arnold P."/>
            <person name="Schmitt E.K."/>
            <person name="Sanglier J.-J."/>
            <person name="Yeo T."/>
        </authorList>
    </citation>
    <scope>NUCLEOTIDE SEQUENCE [LARGE SCALE GENOMIC DNA]</scope>
    <source>
        <strain evidence="5">C296001</strain>
    </source>
</reference>
<keyword evidence="2" id="KW-0472">Membrane</keyword>
<dbReference type="STRING" id="1631356.VV01_07905"/>
<keyword evidence="2" id="KW-0812">Transmembrane</keyword>
<feature type="region of interest" description="Disordered" evidence="1">
    <location>
        <begin position="162"/>
        <end position="187"/>
    </location>
</feature>
<dbReference type="InterPro" id="IPR005182">
    <property type="entry name" value="YdbS-like_PH"/>
</dbReference>
<dbReference type="PANTHER" id="PTHR37938:SF1">
    <property type="entry name" value="BLL0215 PROTEIN"/>
    <property type="match status" value="1"/>
</dbReference>
<dbReference type="PANTHER" id="PTHR37938">
    <property type="entry name" value="BLL0215 PROTEIN"/>
    <property type="match status" value="1"/>
</dbReference>
<feature type="domain" description="YdbS-like PH" evidence="3">
    <location>
        <begin position="78"/>
        <end position="150"/>
    </location>
</feature>
<evidence type="ECO:0000313" key="4">
    <source>
        <dbReference type="EMBL" id="KNX37088.1"/>
    </source>
</evidence>
<keyword evidence="5" id="KW-1185">Reference proteome</keyword>
<dbReference type="EMBL" id="LAIR01000002">
    <property type="protein sequence ID" value="KNX37088.1"/>
    <property type="molecule type" value="Genomic_DNA"/>
</dbReference>
<accession>A0A0L6CHU0</accession>
<dbReference type="PATRIC" id="fig|1631356.3.peg.1532"/>
<dbReference type="RefSeq" id="WP_050669409.1">
    <property type="nucleotide sequence ID" value="NZ_LAIR01000002.1"/>
</dbReference>
<evidence type="ECO:0000259" key="3">
    <source>
        <dbReference type="Pfam" id="PF03703"/>
    </source>
</evidence>
<dbReference type="Pfam" id="PF03703">
    <property type="entry name" value="bPH_2"/>
    <property type="match status" value="1"/>
</dbReference>
<proteinExistence type="predicted"/>
<name>A0A0L6CHU0_9MICO</name>
<sequence length="187" mass="21138">MGFSPKLLAQGESVQMELRTHIKKIVVPLIALVLIIVAALLLCWWVRSNDWANWIVYVIIGLAVLATIVWVVVPILKWRTSIYVITNRRLITREGIITRTGRDIPLYRINDVTYEKDLLDRLLGCGTLIVSDATDKAGVRLHDVPKVEQVHVRMNELLFQHDDGSDDGEFPPGEPPRGPVPPTSPYR</sequence>